<gene>
    <name evidence="2" type="ORF">VNO77_03871</name>
</gene>
<dbReference type="AlphaFoldDB" id="A0AAN9R779"/>
<name>A0AAN9R779_CANGL</name>
<evidence type="ECO:0000313" key="3">
    <source>
        <dbReference type="Proteomes" id="UP001367508"/>
    </source>
</evidence>
<dbReference type="Proteomes" id="UP001367508">
    <property type="component" value="Unassembled WGS sequence"/>
</dbReference>
<proteinExistence type="predicted"/>
<comment type="caution">
    <text evidence="2">The sequence shown here is derived from an EMBL/GenBank/DDBJ whole genome shotgun (WGS) entry which is preliminary data.</text>
</comment>
<protein>
    <submittedName>
        <fullName evidence="2">Uncharacterized protein</fullName>
    </submittedName>
</protein>
<organism evidence="2 3">
    <name type="scientific">Canavalia gladiata</name>
    <name type="common">Sword bean</name>
    <name type="synonym">Dolichos gladiatus</name>
    <dbReference type="NCBI Taxonomy" id="3824"/>
    <lineage>
        <taxon>Eukaryota</taxon>
        <taxon>Viridiplantae</taxon>
        <taxon>Streptophyta</taxon>
        <taxon>Embryophyta</taxon>
        <taxon>Tracheophyta</taxon>
        <taxon>Spermatophyta</taxon>
        <taxon>Magnoliopsida</taxon>
        <taxon>eudicotyledons</taxon>
        <taxon>Gunneridae</taxon>
        <taxon>Pentapetalae</taxon>
        <taxon>rosids</taxon>
        <taxon>fabids</taxon>
        <taxon>Fabales</taxon>
        <taxon>Fabaceae</taxon>
        <taxon>Papilionoideae</taxon>
        <taxon>50 kb inversion clade</taxon>
        <taxon>NPAAA clade</taxon>
        <taxon>indigoferoid/millettioid clade</taxon>
        <taxon>Phaseoleae</taxon>
        <taxon>Canavalia</taxon>
    </lineage>
</organism>
<sequence>MENQLVDSLMQKHPIIKRHEALLAKIHYPWLLKKHGGLCERVLTPHTPPPITVCLCLVIGFSNHQSPRNAINKVVLPFEKHNTQFAADRTWLSLQFLQMSRKLSQDQANGKNWQATSSLSSHSKQSELQLETHSMMESLIGNL</sequence>
<feature type="region of interest" description="Disordered" evidence="1">
    <location>
        <begin position="108"/>
        <end position="128"/>
    </location>
</feature>
<reference evidence="2 3" key="1">
    <citation type="submission" date="2024-01" db="EMBL/GenBank/DDBJ databases">
        <title>The genomes of 5 underutilized Papilionoideae crops provide insights into root nodulation and disease resistanc.</title>
        <authorList>
            <person name="Jiang F."/>
        </authorList>
    </citation>
    <scope>NUCLEOTIDE SEQUENCE [LARGE SCALE GENOMIC DNA]</scope>
    <source>
        <strain evidence="2">LVBAO_FW01</strain>
        <tissue evidence="2">Leaves</tissue>
    </source>
</reference>
<evidence type="ECO:0000256" key="1">
    <source>
        <dbReference type="SAM" id="MobiDB-lite"/>
    </source>
</evidence>
<evidence type="ECO:0000313" key="2">
    <source>
        <dbReference type="EMBL" id="KAK7361787.1"/>
    </source>
</evidence>
<dbReference type="EMBL" id="JAYMYQ010000001">
    <property type="protein sequence ID" value="KAK7361787.1"/>
    <property type="molecule type" value="Genomic_DNA"/>
</dbReference>
<keyword evidence="3" id="KW-1185">Reference proteome</keyword>
<feature type="compositionally biased region" description="Low complexity" evidence="1">
    <location>
        <begin position="117"/>
        <end position="128"/>
    </location>
</feature>
<accession>A0AAN9R779</accession>